<accession>R0JJM5</accession>
<gene>
    <name evidence="2" type="ORF">Anapl_04967</name>
</gene>
<dbReference type="AlphaFoldDB" id="R0JJM5"/>
<keyword evidence="3" id="KW-1185">Reference proteome</keyword>
<dbReference type="EMBL" id="KB743686">
    <property type="protein sequence ID" value="EOA97450.1"/>
    <property type="molecule type" value="Genomic_DNA"/>
</dbReference>
<name>R0JJM5_ANAPL</name>
<evidence type="ECO:0000256" key="1">
    <source>
        <dbReference type="SAM" id="MobiDB-lite"/>
    </source>
</evidence>
<organism evidence="2 3">
    <name type="scientific">Anas platyrhynchos</name>
    <name type="common">Mallard</name>
    <name type="synonym">Anas boschas</name>
    <dbReference type="NCBI Taxonomy" id="8839"/>
    <lineage>
        <taxon>Eukaryota</taxon>
        <taxon>Metazoa</taxon>
        <taxon>Chordata</taxon>
        <taxon>Craniata</taxon>
        <taxon>Vertebrata</taxon>
        <taxon>Euteleostomi</taxon>
        <taxon>Archelosauria</taxon>
        <taxon>Archosauria</taxon>
        <taxon>Dinosauria</taxon>
        <taxon>Saurischia</taxon>
        <taxon>Theropoda</taxon>
        <taxon>Coelurosauria</taxon>
        <taxon>Aves</taxon>
        <taxon>Neognathae</taxon>
        <taxon>Galloanserae</taxon>
        <taxon>Anseriformes</taxon>
        <taxon>Anatidae</taxon>
        <taxon>Anatinae</taxon>
        <taxon>Anas</taxon>
    </lineage>
</organism>
<protein>
    <submittedName>
        <fullName evidence="2">Uncharacterized protein</fullName>
    </submittedName>
</protein>
<feature type="compositionally biased region" description="Basic residues" evidence="1">
    <location>
        <begin position="73"/>
        <end position="83"/>
    </location>
</feature>
<reference evidence="3" key="1">
    <citation type="journal article" date="2013" name="Nat. Genet.">
        <title>The duck genome and transcriptome provide insight into an avian influenza virus reservoir species.</title>
        <authorList>
            <person name="Huang Y."/>
            <person name="Li Y."/>
            <person name="Burt D.W."/>
            <person name="Chen H."/>
            <person name="Zhang Y."/>
            <person name="Qian W."/>
            <person name="Kim H."/>
            <person name="Gan S."/>
            <person name="Zhao Y."/>
            <person name="Li J."/>
            <person name="Yi K."/>
            <person name="Feng H."/>
            <person name="Zhu P."/>
            <person name="Li B."/>
            <person name="Liu Q."/>
            <person name="Fairley S."/>
            <person name="Magor K.E."/>
            <person name="Du Z."/>
            <person name="Hu X."/>
            <person name="Goodman L."/>
            <person name="Tafer H."/>
            <person name="Vignal A."/>
            <person name="Lee T."/>
            <person name="Kim K.W."/>
            <person name="Sheng Z."/>
            <person name="An Y."/>
            <person name="Searle S."/>
            <person name="Herrero J."/>
            <person name="Groenen M.A."/>
            <person name="Crooijmans R.P."/>
            <person name="Faraut T."/>
            <person name="Cai Q."/>
            <person name="Webster R.G."/>
            <person name="Aldridge J.R."/>
            <person name="Warren W.C."/>
            <person name="Bartschat S."/>
            <person name="Kehr S."/>
            <person name="Marz M."/>
            <person name="Stadler P.F."/>
            <person name="Smith J."/>
            <person name="Kraus R.H."/>
            <person name="Zhao Y."/>
            <person name="Ren L."/>
            <person name="Fei J."/>
            <person name="Morisson M."/>
            <person name="Kaiser P."/>
            <person name="Griffin D.K."/>
            <person name="Rao M."/>
            <person name="Pitel F."/>
            <person name="Wang J."/>
            <person name="Li N."/>
        </authorList>
    </citation>
    <scope>NUCLEOTIDE SEQUENCE [LARGE SCALE GENOMIC DNA]</scope>
</reference>
<feature type="non-terminal residue" evidence="2">
    <location>
        <position position="1"/>
    </location>
</feature>
<feature type="region of interest" description="Disordered" evidence="1">
    <location>
        <begin position="55"/>
        <end position="83"/>
    </location>
</feature>
<dbReference type="Proteomes" id="UP000296049">
    <property type="component" value="Unassembled WGS sequence"/>
</dbReference>
<feature type="non-terminal residue" evidence="2">
    <location>
        <position position="83"/>
    </location>
</feature>
<sequence length="83" mass="9384">IITLRGLDFFLLKKKKKKWKKWKTKIRKEDCTWPPVFSSQEPDVSLSGYANQLGLQNSSESPPAVFSAVPARGTKKQISGKHP</sequence>
<evidence type="ECO:0000313" key="2">
    <source>
        <dbReference type="EMBL" id="EOA97450.1"/>
    </source>
</evidence>
<proteinExistence type="predicted"/>
<evidence type="ECO:0000313" key="3">
    <source>
        <dbReference type="Proteomes" id="UP000296049"/>
    </source>
</evidence>